<feature type="region of interest" description="Disordered" evidence="1">
    <location>
        <begin position="261"/>
        <end position="281"/>
    </location>
</feature>
<feature type="compositionally biased region" description="Low complexity" evidence="1">
    <location>
        <begin position="263"/>
        <end position="274"/>
    </location>
</feature>
<dbReference type="STRING" id="89524.SAMN05444370_10858"/>
<name>A0A1H4CVE4_9RHOB</name>
<protein>
    <submittedName>
        <fullName evidence="2">Uncharacterized protein</fullName>
    </submittedName>
</protein>
<reference evidence="2 3" key="1">
    <citation type="submission" date="2016-10" db="EMBL/GenBank/DDBJ databases">
        <authorList>
            <person name="de Groot N.N."/>
        </authorList>
    </citation>
    <scope>NUCLEOTIDE SEQUENCE [LARGE SCALE GENOMIC DNA]</scope>
    <source>
        <strain evidence="2 3">DSM 15345</strain>
    </source>
</reference>
<accession>A0A1H4CVE4</accession>
<evidence type="ECO:0000313" key="3">
    <source>
        <dbReference type="Proteomes" id="UP000198703"/>
    </source>
</evidence>
<dbReference type="EMBL" id="FNQM01000008">
    <property type="protein sequence ID" value="SEA64371.1"/>
    <property type="molecule type" value="Genomic_DNA"/>
</dbReference>
<dbReference type="Proteomes" id="UP000198703">
    <property type="component" value="Unassembled WGS sequence"/>
</dbReference>
<organism evidence="2 3">
    <name type="scientific">Rubrimonas cliftonensis</name>
    <dbReference type="NCBI Taxonomy" id="89524"/>
    <lineage>
        <taxon>Bacteria</taxon>
        <taxon>Pseudomonadati</taxon>
        <taxon>Pseudomonadota</taxon>
        <taxon>Alphaproteobacteria</taxon>
        <taxon>Rhodobacterales</taxon>
        <taxon>Paracoccaceae</taxon>
        <taxon>Rubrimonas</taxon>
    </lineage>
</organism>
<feature type="region of interest" description="Disordered" evidence="1">
    <location>
        <begin position="1"/>
        <end position="25"/>
    </location>
</feature>
<evidence type="ECO:0000313" key="2">
    <source>
        <dbReference type="EMBL" id="SEA64371.1"/>
    </source>
</evidence>
<sequence length="1027" mass="108525">MMSMLQRASLSAVPPRPKTRRPSAPVPVVTALARSDARLWINTAAVDVDGTLSLRAAALTPHLVASWAFDTAPLREYEIVAEIDLSAAPSGASVHLRAADNVDLDCSPDGFVGNLFDVLAEDVAYAPNGVVTLSTRFRAMRSITYLGVAVGQQRVAVSRDVQVNPLPSGSGVDVLSIWVREVVEDAPVGTTALRDRVNHNGVTFVFNREARVGRYAADGAFWVLNDDPAGAPVEVIDILPRSARIHAIQGDMRWGHGAMLDHGSGSPGSDNSSGARWQGWHELDGTGAGGFPYEHAFNADPAATGAPIRFDAARPEGSITKAVSMLQQGGSAGRTALDRFAILTVVATQPAADAFRPGTAAASKASPARLSDLEMSRIPALVSPAGHEPDVDWALWRALQHQNFHAVNAPNHDVVMAKATGGAYGREIVVAWSKLFLALISDRPTAAQKAALAAAMTQHGIDIHARNTCRTIPYQERYVVGGGNNNIRKPFVALAAALLQDGAMLSHLNVDGGTGFRYESDWYIQRVTQTLIDAPFTDSGDRAAWEYEPWTLGMPEFQNLPSAINHGAPWDATPVEGTSYAAQTRGAGNAFSSVYRSITQSCAYGIMLAMHRIEGARAAWGYETNFAYYDRGFYANQLVTSGTASPGPIFDHLDDPQLAWWIAHRIQPGEIVAAGRLGLIEDRTVDAVDHPNYATDNTTRMVWQIPRVRAATTSLPYRFDVAREEFFVGALDNAAVDSFSVSPALPDGLTLTPDGKIEGTPTTPTGATLLEGWGRWTVTAALGARSVSADVVLAVLGDPVASAMAAATVAGEPAGGFMRALGSEVSASQTAAPGDALLAIVASQRRFLTKSTNRVALQWTPNGGAAEPMTTLVEAETPETGHHSTSEIALIVAPTAGPGVIRASFDEPQNQALLTTLALRNLRVGQVGKTAVSVITSGATSNSVTLTTIQPGSLTVVGLAIRRGDAADVKPPAGLSLLSDTRTGSSPTSDVTLLVFVGNLPTGQHTLTASWSPARESTMLAAEILAR</sequence>
<dbReference type="AlphaFoldDB" id="A0A1H4CVE4"/>
<evidence type="ECO:0000256" key="1">
    <source>
        <dbReference type="SAM" id="MobiDB-lite"/>
    </source>
</evidence>
<proteinExistence type="predicted"/>
<keyword evidence="3" id="KW-1185">Reference proteome</keyword>
<gene>
    <name evidence="2" type="ORF">SAMN05444370_10858</name>
</gene>